<keyword evidence="8" id="KW-0119">Carbohydrate metabolism</keyword>
<keyword evidence="9 14" id="KW-0326">Glycosidase</keyword>
<comment type="subcellular location">
    <subcellularLocation>
        <location evidence="1 15">Cytoplasm</location>
    </subcellularLocation>
</comment>
<evidence type="ECO:0000313" key="19">
    <source>
        <dbReference type="Proteomes" id="UP000182840"/>
    </source>
</evidence>
<evidence type="ECO:0000256" key="14">
    <source>
        <dbReference type="PIRNR" id="PIRNR006337"/>
    </source>
</evidence>
<comment type="catalytic activity">
    <reaction evidence="12 14">
        <text>hydrolysis of (1-&gt;4)-alpha-D-glucosidic linkage in 4-alpha-D-[(1-&gt;4)-alpha-D-glucanosyl]n trehalose to yield trehalose and (1-&gt;4)-alpha-D-glucan.</text>
        <dbReference type="EC" id="3.2.1.141"/>
    </reaction>
</comment>
<evidence type="ECO:0000256" key="2">
    <source>
        <dbReference type="ARBA" id="ARBA00005199"/>
    </source>
</evidence>
<evidence type="ECO:0000256" key="9">
    <source>
        <dbReference type="ARBA" id="ARBA00023295"/>
    </source>
</evidence>
<evidence type="ECO:0000259" key="17">
    <source>
        <dbReference type="SMART" id="SM00642"/>
    </source>
</evidence>
<evidence type="ECO:0000256" key="11">
    <source>
        <dbReference type="ARBA" id="ARBA00033284"/>
    </source>
</evidence>
<dbReference type="InterPro" id="IPR044901">
    <property type="entry name" value="Trehalose_TreZ_E-set_sf"/>
</dbReference>
<comment type="similarity">
    <text evidence="3 14">Belongs to the glycosyl hydrolase 13 family.</text>
</comment>
<dbReference type="Gene3D" id="2.60.40.1180">
    <property type="entry name" value="Golgi alpha-mannosidase II"/>
    <property type="match status" value="1"/>
</dbReference>
<dbReference type="STRING" id="1670800.BSQ44_02785"/>
<dbReference type="PIRSF" id="PIRSF006337">
    <property type="entry name" value="Trehalose_TreZ"/>
    <property type="match status" value="1"/>
</dbReference>
<dbReference type="EC" id="3.2.1.141" evidence="4 13"/>
<accession>A0A1L3SLZ5</accession>
<evidence type="ECO:0000256" key="4">
    <source>
        <dbReference type="ARBA" id="ARBA00012268"/>
    </source>
</evidence>
<dbReference type="InterPro" id="IPR013780">
    <property type="entry name" value="Glyco_hydro_b"/>
</dbReference>
<evidence type="ECO:0000256" key="15">
    <source>
        <dbReference type="PIRSR" id="PIRSR006337-1"/>
    </source>
</evidence>
<evidence type="ECO:0000256" key="16">
    <source>
        <dbReference type="PIRSR" id="PIRSR006337-3"/>
    </source>
</evidence>
<dbReference type="RefSeq" id="WP_072601835.1">
    <property type="nucleotide sequence ID" value="NZ_CP018171.1"/>
</dbReference>
<dbReference type="UniPathway" id="UPA00299"/>
<name>A0A1L3SLZ5_9HYPH</name>
<evidence type="ECO:0000256" key="10">
    <source>
        <dbReference type="ARBA" id="ARBA00032057"/>
    </source>
</evidence>
<dbReference type="GO" id="GO:0033942">
    <property type="term" value="F:4-alpha-D-(1-&gt;4)-alpha-D-glucanotrehalose trehalohydrolase activity"/>
    <property type="evidence" value="ECO:0007669"/>
    <property type="project" value="UniProtKB-EC"/>
</dbReference>
<dbReference type="SUPFAM" id="SSF81296">
    <property type="entry name" value="E set domains"/>
    <property type="match status" value="1"/>
</dbReference>
<feature type="active site" description="Proton donor" evidence="15">
    <location>
        <position position="298"/>
    </location>
</feature>
<dbReference type="GO" id="GO:0005737">
    <property type="term" value="C:cytoplasm"/>
    <property type="evidence" value="ECO:0007669"/>
    <property type="project" value="UniProtKB-SubCell"/>
</dbReference>
<evidence type="ECO:0000256" key="13">
    <source>
        <dbReference type="NCBIfam" id="TIGR02402"/>
    </source>
</evidence>
<evidence type="ECO:0000256" key="5">
    <source>
        <dbReference type="ARBA" id="ARBA00015938"/>
    </source>
</evidence>
<dbReference type="InterPro" id="IPR006047">
    <property type="entry name" value="GH13_cat_dom"/>
</dbReference>
<evidence type="ECO:0000256" key="1">
    <source>
        <dbReference type="ARBA" id="ARBA00004496"/>
    </source>
</evidence>
<keyword evidence="6" id="KW-0963">Cytoplasm</keyword>
<dbReference type="CDD" id="cd02853">
    <property type="entry name" value="E_set_MTHase_like_N"/>
    <property type="match status" value="1"/>
</dbReference>
<comment type="pathway">
    <text evidence="2 14">Glycan biosynthesis; trehalose biosynthesis.</text>
</comment>
<keyword evidence="19" id="KW-1185">Reference proteome</keyword>
<evidence type="ECO:0000313" key="18">
    <source>
        <dbReference type="EMBL" id="APH70423.1"/>
    </source>
</evidence>
<dbReference type="Proteomes" id="UP000182840">
    <property type="component" value="Chromosome"/>
</dbReference>
<dbReference type="PANTHER" id="PTHR43651:SF11">
    <property type="entry name" value="MALTO-OLIGOSYLTREHALOSE TREHALOHYDROLASE"/>
    <property type="match status" value="1"/>
</dbReference>
<sequence>MNGAQAKEFRTFPKSWGSEFVRDGEVRFRLWAPGLESLTLRLDGADAPMERREDGWFELLATGVEPRAEYAFVLPDGHVVPDPAARAQAGDVHGPSLVVDPTAYRWRHPRWTGRPWEEAVIYELHLGTFTEEGTFRSAAQKLDHLASMGVTAVEIMPVAQFAGNRGWGYDGVLLYAPHPAYGSPDDFKWFVDEAHARGLMVLLDVVYNHFGPDGNYLSLYAPDFFHPEQHTPWGAAISYELDPVRSFFVENTLYWLEEFNLDGLRLDAVDHADDALLEEIAARVRAEEWGRPIHLTTEDNRNVTHLHERGEGGSVTAYTAEWNDDFHNVTHAIATGEDEAYYADFVDDSWGKLARCLAEGYAYQGEISPQHGEPRGEASAHLPPTAFVDFLQNHDQVGNRAYGERLGELTQPNMLRVFYAMLLLSPHIPLLFMGEEFAEDRPFLFFTDFHGDLARAVTEGRRREFAKFSAFHTLDELKTIPDPNAPETFEASRLDWRKTEVGAGRIWMEYIRELLGIRRQFLVPALRNAGANSGRIVSATDGLIAIDWNLGGETLMMRANLSDRLRPAPSIDGDIIFSEPRGQIAEPGAPFQMPATSLVTAWRNGAAGSPVVS</sequence>
<proteinExistence type="inferred from homology"/>
<dbReference type="GO" id="GO:0005992">
    <property type="term" value="P:trehalose biosynthetic process"/>
    <property type="evidence" value="ECO:0007669"/>
    <property type="project" value="UniProtKB-UniRule"/>
</dbReference>
<organism evidence="18 19">
    <name type="scientific">Aquibium oceanicum</name>
    <dbReference type="NCBI Taxonomy" id="1670800"/>
    <lineage>
        <taxon>Bacteria</taxon>
        <taxon>Pseudomonadati</taxon>
        <taxon>Pseudomonadota</taxon>
        <taxon>Alphaproteobacteria</taxon>
        <taxon>Hyphomicrobiales</taxon>
        <taxon>Phyllobacteriaceae</taxon>
        <taxon>Aquibium</taxon>
    </lineage>
</organism>
<dbReference type="Gene3D" id="1.10.10.760">
    <property type="entry name" value="E-set domains of sugar-utilizing enzymes"/>
    <property type="match status" value="1"/>
</dbReference>
<dbReference type="InterPro" id="IPR017853">
    <property type="entry name" value="GH"/>
</dbReference>
<evidence type="ECO:0000256" key="12">
    <source>
        <dbReference type="ARBA" id="ARBA00034013"/>
    </source>
</evidence>
<dbReference type="SMART" id="SM00642">
    <property type="entry name" value="Aamy"/>
    <property type="match status" value="1"/>
</dbReference>
<evidence type="ECO:0000256" key="7">
    <source>
        <dbReference type="ARBA" id="ARBA00022801"/>
    </source>
</evidence>
<evidence type="ECO:0000256" key="3">
    <source>
        <dbReference type="ARBA" id="ARBA00008061"/>
    </source>
</evidence>
<dbReference type="PANTHER" id="PTHR43651">
    <property type="entry name" value="1,4-ALPHA-GLUCAN-BRANCHING ENZYME"/>
    <property type="match status" value="1"/>
</dbReference>
<reference evidence="19" key="1">
    <citation type="submission" date="2016-11" db="EMBL/GenBank/DDBJ databases">
        <title>Mesorhizobium oceanicum sp. nov., isolated from deep seawater in South China Sea.</title>
        <authorList>
            <person name="Fu G.-Y."/>
        </authorList>
    </citation>
    <scope>NUCLEOTIDE SEQUENCE [LARGE SCALE GENOMIC DNA]</scope>
    <source>
        <strain evidence="19">B7</strain>
    </source>
</reference>
<dbReference type="InterPro" id="IPR014756">
    <property type="entry name" value="Ig_E-set"/>
</dbReference>
<dbReference type="InterPro" id="IPR012768">
    <property type="entry name" value="Trehalose_TreZ"/>
</dbReference>
<dbReference type="SUPFAM" id="SSF51445">
    <property type="entry name" value="(Trans)glycosidases"/>
    <property type="match status" value="1"/>
</dbReference>
<dbReference type="Gene3D" id="3.20.20.80">
    <property type="entry name" value="Glycosidases"/>
    <property type="match status" value="1"/>
</dbReference>
<protein>
    <recommendedName>
        <fullName evidence="5 13">Malto-oligosyltrehalose trehalohydrolase</fullName>
        <shortName evidence="14">MTHase</shortName>
        <ecNumber evidence="4 13">3.2.1.141</ecNumber>
    </recommendedName>
    <alternativeName>
        <fullName evidence="11 14">4-alpha-D-((1-&gt;4)-alpha-D-glucano)trehalose trehalohydrolase</fullName>
    </alternativeName>
    <alternativeName>
        <fullName evidence="10 14">Maltooligosyl trehalose trehalohydrolase</fullName>
    </alternativeName>
</protein>
<feature type="domain" description="Glycosyl hydrolase family 13 catalytic" evidence="17">
    <location>
        <begin position="123"/>
        <end position="478"/>
    </location>
</feature>
<dbReference type="NCBIfam" id="TIGR02402">
    <property type="entry name" value="trehalose_TreZ"/>
    <property type="match status" value="1"/>
</dbReference>
<dbReference type="KEGG" id="meso:BSQ44_02785"/>
<feature type="active site" description="Nucleophile" evidence="15">
    <location>
        <position position="267"/>
    </location>
</feature>
<dbReference type="AlphaFoldDB" id="A0A1L3SLZ5"/>
<dbReference type="Pfam" id="PF00128">
    <property type="entry name" value="Alpha-amylase"/>
    <property type="match status" value="1"/>
</dbReference>
<dbReference type="EMBL" id="CP018171">
    <property type="protein sequence ID" value="APH70423.1"/>
    <property type="molecule type" value="Genomic_DNA"/>
</dbReference>
<keyword evidence="7 14" id="KW-0378">Hydrolase</keyword>
<evidence type="ECO:0000256" key="8">
    <source>
        <dbReference type="ARBA" id="ARBA00023277"/>
    </source>
</evidence>
<dbReference type="InterPro" id="IPR013783">
    <property type="entry name" value="Ig-like_fold"/>
</dbReference>
<dbReference type="OrthoDB" id="9800174at2"/>
<gene>
    <name evidence="18" type="ORF">BSQ44_02785</name>
</gene>
<dbReference type="Gene3D" id="2.60.40.10">
    <property type="entry name" value="Immunoglobulins"/>
    <property type="match status" value="1"/>
</dbReference>
<feature type="site" description="Transition state stabilizer" evidence="16">
    <location>
        <position position="395"/>
    </location>
</feature>
<dbReference type="CDD" id="cd11325">
    <property type="entry name" value="AmyAc_GTHase"/>
    <property type="match status" value="1"/>
</dbReference>
<evidence type="ECO:0000256" key="6">
    <source>
        <dbReference type="ARBA" id="ARBA00022490"/>
    </source>
</evidence>